<dbReference type="RefSeq" id="WP_132129904.1">
    <property type="nucleotide sequence ID" value="NZ_CP042432.1"/>
</dbReference>
<keyword evidence="1" id="KW-0472">Membrane</keyword>
<keyword evidence="1" id="KW-0812">Transmembrane</keyword>
<protein>
    <submittedName>
        <fullName evidence="2">Uncharacterized protein</fullName>
    </submittedName>
</protein>
<accession>A0A4R3KR89</accession>
<organism evidence="2 3">
    <name type="scientific">Anseongella ginsenosidimutans</name>
    <dbReference type="NCBI Taxonomy" id="496056"/>
    <lineage>
        <taxon>Bacteria</taxon>
        <taxon>Pseudomonadati</taxon>
        <taxon>Bacteroidota</taxon>
        <taxon>Sphingobacteriia</taxon>
        <taxon>Sphingobacteriales</taxon>
        <taxon>Sphingobacteriaceae</taxon>
        <taxon>Anseongella</taxon>
    </lineage>
</organism>
<comment type="caution">
    <text evidence="2">The sequence shown here is derived from an EMBL/GenBank/DDBJ whole genome shotgun (WGS) entry which is preliminary data.</text>
</comment>
<evidence type="ECO:0000256" key="1">
    <source>
        <dbReference type="SAM" id="Phobius"/>
    </source>
</evidence>
<proteinExistence type="predicted"/>
<sequence length="95" mass="11211">MLTEKVKTYIRENVVDAVVSNYEKYKVKHKQKEPKINLVFLPTFSALFIQFMHECSNHLETVYYDLVTLSKSSNDWEIYMDGVLIGSGKFEYDDF</sequence>
<name>A0A4R3KR89_9SPHI</name>
<dbReference type="AlphaFoldDB" id="A0A4R3KR89"/>
<feature type="transmembrane region" description="Helical" evidence="1">
    <location>
        <begin position="36"/>
        <end position="53"/>
    </location>
</feature>
<keyword evidence="1" id="KW-1133">Transmembrane helix</keyword>
<reference evidence="2 3" key="1">
    <citation type="submission" date="2019-03" db="EMBL/GenBank/DDBJ databases">
        <title>Genomic Encyclopedia of Type Strains, Phase IV (KMG-IV): sequencing the most valuable type-strain genomes for metagenomic binning, comparative biology and taxonomic classification.</title>
        <authorList>
            <person name="Goeker M."/>
        </authorList>
    </citation>
    <scope>NUCLEOTIDE SEQUENCE [LARGE SCALE GENOMIC DNA]</scope>
    <source>
        <strain evidence="2 3">DSM 21100</strain>
    </source>
</reference>
<dbReference type="EMBL" id="SMAD01000009">
    <property type="protein sequence ID" value="TCS86098.1"/>
    <property type="molecule type" value="Genomic_DNA"/>
</dbReference>
<keyword evidence="3" id="KW-1185">Reference proteome</keyword>
<gene>
    <name evidence="2" type="ORF">EDD80_109127</name>
</gene>
<evidence type="ECO:0000313" key="3">
    <source>
        <dbReference type="Proteomes" id="UP000295807"/>
    </source>
</evidence>
<evidence type="ECO:0000313" key="2">
    <source>
        <dbReference type="EMBL" id="TCS86098.1"/>
    </source>
</evidence>
<dbReference type="Proteomes" id="UP000295807">
    <property type="component" value="Unassembled WGS sequence"/>
</dbReference>